<evidence type="ECO:0000259" key="1">
    <source>
        <dbReference type="Pfam" id="PF12706"/>
    </source>
</evidence>
<keyword evidence="3" id="KW-1185">Reference proteome</keyword>
<dbReference type="InterPro" id="IPR001279">
    <property type="entry name" value="Metallo-B-lactamas"/>
</dbReference>
<dbReference type="PROSITE" id="PS51257">
    <property type="entry name" value="PROKAR_LIPOPROTEIN"/>
    <property type="match status" value="1"/>
</dbReference>
<reference evidence="2 3" key="1">
    <citation type="submission" date="2014-11" db="EMBL/GenBank/DDBJ databases">
        <title>Tamlana sedimentorum sp. nov., isolated from shallow sand sediments of the Sea of Japan.</title>
        <authorList>
            <person name="Romanenko L.A."/>
        </authorList>
    </citation>
    <scope>NUCLEOTIDE SEQUENCE [LARGE SCALE GENOMIC DNA]</scope>
    <source>
        <strain evidence="2 3">JCM 19808</strain>
    </source>
</reference>
<dbReference type="PANTHER" id="PTHR43546">
    <property type="entry name" value="UPF0173 METAL-DEPENDENT HYDROLASE MJ1163-RELATED"/>
    <property type="match status" value="1"/>
</dbReference>
<dbReference type="EMBL" id="JTDW01000017">
    <property type="protein sequence ID" value="KJD32724.1"/>
    <property type="molecule type" value="Genomic_DNA"/>
</dbReference>
<comment type="caution">
    <text evidence="2">The sequence shown here is derived from an EMBL/GenBank/DDBJ whole genome shotgun (WGS) entry which is preliminary data.</text>
</comment>
<dbReference type="SUPFAM" id="SSF56281">
    <property type="entry name" value="Metallo-hydrolase/oxidoreductase"/>
    <property type="match status" value="1"/>
</dbReference>
<dbReference type="PATRIC" id="fig|1435349.4.peg.1087"/>
<gene>
    <name evidence="2" type="ORF">PW52_15295</name>
</gene>
<dbReference type="InterPro" id="IPR050114">
    <property type="entry name" value="UPF0173_UPF0282_UlaG_hydrolase"/>
</dbReference>
<dbReference type="RefSeq" id="WP_044633856.1">
    <property type="nucleotide sequence ID" value="NZ_JTDW01000017.1"/>
</dbReference>
<dbReference type="Proteomes" id="UP000032578">
    <property type="component" value="Unassembled WGS sequence"/>
</dbReference>
<dbReference type="InterPro" id="IPR036866">
    <property type="entry name" value="RibonucZ/Hydroxyglut_hydro"/>
</dbReference>
<evidence type="ECO:0000313" key="2">
    <source>
        <dbReference type="EMBL" id="KJD32724.1"/>
    </source>
</evidence>
<sequence>MKTKWLFIAITLLSIISCKKGSDSTTNKIAEAKLAEVKIDTPKKAEVFPIEHASTVIKYNNKTIFLDPTLGAEPYKTYGDPDFVVITDIHGDHLNFDTLKALNLSNATIIAPKAVHEKLIANNITTKTLVMNNGDIKTLDTFTIEAIPMYNLREEALKFHSKGRGNGYIFTFGEERVYFSGDTEDIPEMRNLKNIDRAFVCMNLPYTMTVESAASAVLDFKPKEVLPYHYRGTDGLSDVEKFKKLVNQGDKNIKVTILNWYPNK</sequence>
<dbReference type="PANTHER" id="PTHR43546:SF3">
    <property type="entry name" value="UPF0173 METAL-DEPENDENT HYDROLASE MJ1163"/>
    <property type="match status" value="1"/>
</dbReference>
<dbReference type="Pfam" id="PF12706">
    <property type="entry name" value="Lactamase_B_2"/>
    <property type="match status" value="1"/>
</dbReference>
<protein>
    <submittedName>
        <fullName evidence="2">Beta-lactamase</fullName>
    </submittedName>
</protein>
<evidence type="ECO:0000313" key="3">
    <source>
        <dbReference type="Proteomes" id="UP000032578"/>
    </source>
</evidence>
<dbReference type="Gene3D" id="3.60.15.10">
    <property type="entry name" value="Ribonuclease Z/Hydroxyacylglutathione hydrolase-like"/>
    <property type="match status" value="1"/>
</dbReference>
<feature type="domain" description="Metallo-beta-lactamase" evidence="1">
    <location>
        <begin position="74"/>
        <end position="230"/>
    </location>
</feature>
<accession>A0A0D7W0Z7</accession>
<proteinExistence type="predicted"/>
<organism evidence="2 3">
    <name type="scientific">Neotamlana sedimentorum</name>
    <dbReference type="NCBI Taxonomy" id="1435349"/>
    <lineage>
        <taxon>Bacteria</taxon>
        <taxon>Pseudomonadati</taxon>
        <taxon>Bacteroidota</taxon>
        <taxon>Flavobacteriia</taxon>
        <taxon>Flavobacteriales</taxon>
        <taxon>Flavobacteriaceae</taxon>
        <taxon>Neotamlana</taxon>
    </lineage>
</organism>
<dbReference type="OrthoDB" id="9789133at2"/>
<dbReference type="AlphaFoldDB" id="A0A0D7W0Z7"/>
<name>A0A0D7W0Z7_9FLAO</name>